<proteinExistence type="predicted"/>
<accession>A0AAV7UQB9</accession>
<dbReference type="AlphaFoldDB" id="A0AAV7UQB9"/>
<reference evidence="1" key="1">
    <citation type="journal article" date="2022" name="bioRxiv">
        <title>Sequencing and chromosome-scale assembly of the giantPleurodeles waltlgenome.</title>
        <authorList>
            <person name="Brown T."/>
            <person name="Elewa A."/>
            <person name="Iarovenko S."/>
            <person name="Subramanian E."/>
            <person name="Araus A.J."/>
            <person name="Petzold A."/>
            <person name="Susuki M."/>
            <person name="Suzuki K.-i.T."/>
            <person name="Hayashi T."/>
            <person name="Toyoda A."/>
            <person name="Oliveira C."/>
            <person name="Osipova E."/>
            <person name="Leigh N.D."/>
            <person name="Simon A."/>
            <person name="Yun M.H."/>
        </authorList>
    </citation>
    <scope>NUCLEOTIDE SEQUENCE</scope>
    <source>
        <strain evidence="1">20211129_DDA</strain>
        <tissue evidence="1">Liver</tissue>
    </source>
</reference>
<protein>
    <submittedName>
        <fullName evidence="1">Uncharacterized protein</fullName>
    </submittedName>
</protein>
<gene>
    <name evidence="1" type="ORF">NDU88_007387</name>
</gene>
<keyword evidence="2" id="KW-1185">Reference proteome</keyword>
<organism evidence="1 2">
    <name type="scientific">Pleurodeles waltl</name>
    <name type="common">Iberian ribbed newt</name>
    <dbReference type="NCBI Taxonomy" id="8319"/>
    <lineage>
        <taxon>Eukaryota</taxon>
        <taxon>Metazoa</taxon>
        <taxon>Chordata</taxon>
        <taxon>Craniata</taxon>
        <taxon>Vertebrata</taxon>
        <taxon>Euteleostomi</taxon>
        <taxon>Amphibia</taxon>
        <taxon>Batrachia</taxon>
        <taxon>Caudata</taxon>
        <taxon>Salamandroidea</taxon>
        <taxon>Salamandridae</taxon>
        <taxon>Pleurodelinae</taxon>
        <taxon>Pleurodeles</taxon>
    </lineage>
</organism>
<dbReference type="Proteomes" id="UP001066276">
    <property type="component" value="Chromosome 3_1"/>
</dbReference>
<evidence type="ECO:0000313" key="1">
    <source>
        <dbReference type="EMBL" id="KAJ1190649.1"/>
    </source>
</evidence>
<dbReference type="EMBL" id="JANPWB010000005">
    <property type="protein sequence ID" value="KAJ1190649.1"/>
    <property type="molecule type" value="Genomic_DNA"/>
</dbReference>
<sequence length="83" mass="9351">MNSYEDALFVLLVIYSFKADLADDRVGILELLELQRVPYSTPQAISIRKWSLGRWLQADYKVPPIDAPSAHEVVLMLACTSPT</sequence>
<comment type="caution">
    <text evidence="1">The sequence shown here is derived from an EMBL/GenBank/DDBJ whole genome shotgun (WGS) entry which is preliminary data.</text>
</comment>
<evidence type="ECO:0000313" key="2">
    <source>
        <dbReference type="Proteomes" id="UP001066276"/>
    </source>
</evidence>
<name>A0AAV7UQB9_PLEWA</name>